<evidence type="ECO:0000256" key="14">
    <source>
        <dbReference type="PROSITE-ProRule" id="PRU00169"/>
    </source>
</evidence>
<keyword evidence="9" id="KW-0677">Repeat</keyword>
<dbReference type="GO" id="GO:0005886">
    <property type="term" value="C:plasma membrane"/>
    <property type="evidence" value="ECO:0007669"/>
    <property type="project" value="UniProtKB-SubCell"/>
</dbReference>
<evidence type="ECO:0000256" key="1">
    <source>
        <dbReference type="ARBA" id="ARBA00000085"/>
    </source>
</evidence>
<dbReference type="Gene3D" id="2.10.70.100">
    <property type="match status" value="1"/>
</dbReference>
<dbReference type="Pfam" id="PF00072">
    <property type="entry name" value="Response_reg"/>
    <property type="match status" value="1"/>
</dbReference>
<keyword evidence="12" id="KW-1133">Transmembrane helix</keyword>
<keyword evidence="7" id="KW-0808">Transferase</keyword>
<dbReference type="InterPro" id="IPR036890">
    <property type="entry name" value="HATPase_C_sf"/>
</dbReference>
<dbReference type="Pfam" id="PF00512">
    <property type="entry name" value="HisKA"/>
    <property type="match status" value="1"/>
</dbReference>
<keyword evidence="4" id="KW-1003">Cell membrane</keyword>
<dbReference type="NCBIfam" id="TIGR00229">
    <property type="entry name" value="sensory_box"/>
    <property type="match status" value="1"/>
</dbReference>
<dbReference type="RefSeq" id="WP_069710015.1">
    <property type="nucleotide sequence ID" value="NZ_CP017077.1"/>
</dbReference>
<keyword evidence="8" id="KW-0812">Transmembrane</keyword>
<evidence type="ECO:0000256" key="9">
    <source>
        <dbReference type="ARBA" id="ARBA00022737"/>
    </source>
</evidence>
<evidence type="ECO:0000256" key="2">
    <source>
        <dbReference type="ARBA" id="ARBA00004429"/>
    </source>
</evidence>
<dbReference type="CDD" id="cd00130">
    <property type="entry name" value="PAS"/>
    <property type="match status" value="1"/>
</dbReference>
<keyword evidence="10" id="KW-0547">Nucleotide-binding</keyword>
<keyword evidence="5" id="KW-0997">Cell inner membrane</keyword>
<dbReference type="SMART" id="SM00065">
    <property type="entry name" value="GAF"/>
    <property type="match status" value="1"/>
</dbReference>
<dbReference type="InterPro" id="IPR029016">
    <property type="entry name" value="GAF-like_dom_sf"/>
</dbReference>
<dbReference type="PANTHER" id="PTHR43065:SF42">
    <property type="entry name" value="TWO-COMPONENT SENSOR PPRA"/>
    <property type="match status" value="1"/>
</dbReference>
<dbReference type="GO" id="GO:0000155">
    <property type="term" value="F:phosphorelay sensor kinase activity"/>
    <property type="evidence" value="ECO:0007669"/>
    <property type="project" value="InterPro"/>
</dbReference>
<evidence type="ECO:0000256" key="13">
    <source>
        <dbReference type="ARBA" id="ARBA00023136"/>
    </source>
</evidence>
<evidence type="ECO:0000313" key="18">
    <source>
        <dbReference type="EMBL" id="AOR80691.1"/>
    </source>
</evidence>
<dbReference type="AlphaFoldDB" id="A0A1D8AF61"/>
<dbReference type="Pfam" id="PF02518">
    <property type="entry name" value="HATPase_c"/>
    <property type="match status" value="1"/>
</dbReference>
<dbReference type="EMBL" id="CP017077">
    <property type="protein sequence ID" value="AOR80691.1"/>
    <property type="molecule type" value="Genomic_DNA"/>
</dbReference>
<dbReference type="InterPro" id="IPR013655">
    <property type="entry name" value="PAS_fold_3"/>
</dbReference>
<dbReference type="GO" id="GO:0000166">
    <property type="term" value="F:nucleotide binding"/>
    <property type="evidence" value="ECO:0007669"/>
    <property type="project" value="UniProtKB-KW"/>
</dbReference>
<evidence type="ECO:0000256" key="12">
    <source>
        <dbReference type="ARBA" id="ARBA00022989"/>
    </source>
</evidence>
<dbReference type="InterPro" id="IPR000014">
    <property type="entry name" value="PAS"/>
</dbReference>
<evidence type="ECO:0000256" key="5">
    <source>
        <dbReference type="ARBA" id="ARBA00022519"/>
    </source>
</evidence>
<keyword evidence="11" id="KW-0418">Kinase</keyword>
<feature type="domain" description="PAC" evidence="17">
    <location>
        <begin position="248"/>
        <end position="300"/>
    </location>
</feature>
<dbReference type="InterPro" id="IPR000700">
    <property type="entry name" value="PAS-assoc_C"/>
</dbReference>
<dbReference type="InterPro" id="IPR035965">
    <property type="entry name" value="PAS-like_dom_sf"/>
</dbReference>
<comment type="subcellular location">
    <subcellularLocation>
        <location evidence="2">Cell inner membrane</location>
        <topology evidence="2">Multi-pass membrane protein</topology>
    </subcellularLocation>
</comment>
<accession>A0A1D8AF61</accession>
<dbReference type="PANTHER" id="PTHR43065">
    <property type="entry name" value="SENSOR HISTIDINE KINASE"/>
    <property type="match status" value="1"/>
</dbReference>
<keyword evidence="18" id="KW-0614">Plasmid</keyword>
<comment type="catalytic activity">
    <reaction evidence="1">
        <text>ATP + protein L-histidine = ADP + protein N-phospho-L-histidine.</text>
        <dbReference type="EC" id="2.7.13.3"/>
    </reaction>
</comment>
<dbReference type="SUPFAM" id="SSF55785">
    <property type="entry name" value="PYP-like sensor domain (PAS domain)"/>
    <property type="match status" value="1"/>
</dbReference>
<evidence type="ECO:0000259" key="17">
    <source>
        <dbReference type="PROSITE" id="PS50113"/>
    </source>
</evidence>
<dbReference type="InterPro" id="IPR004358">
    <property type="entry name" value="Sig_transdc_His_kin-like_C"/>
</dbReference>
<dbReference type="SMART" id="SM00086">
    <property type="entry name" value="PAC"/>
    <property type="match status" value="1"/>
</dbReference>
<evidence type="ECO:0000313" key="19">
    <source>
        <dbReference type="Proteomes" id="UP000094626"/>
    </source>
</evidence>
<dbReference type="PROSITE" id="PS50109">
    <property type="entry name" value="HIS_KIN"/>
    <property type="match status" value="1"/>
</dbReference>
<evidence type="ECO:0000256" key="7">
    <source>
        <dbReference type="ARBA" id="ARBA00022679"/>
    </source>
</evidence>
<dbReference type="InterPro" id="IPR001610">
    <property type="entry name" value="PAC"/>
</dbReference>
<sequence length="712" mass="76128">MTQNRASWLESNASQSFLVEASERLASARSMPAVVEVLRDTARGAIGADGIAVVLKDGDQCSYVAEDAIAPLWSGRRFPADQCISGWSMQHVETVIVSDVRADPRIPQTAYEPTFVRSLAMVPIGRPDPVAALGAYWSTTGTPPEGSIARLESLGRLAAIAVENARLLDLNQEDARLKATMLAAGRMGLWSFDVASGTLDASAACRKNFGRDPALPFTYEDLQSAIHPDDREWVNAAIAASLTTRCEYDVEYRVLAPDGDIRWIGVRGQPSFRHEGTPIGLSGVSIDITERKRMEEALRTSAATLEHLVEERTRELVRTQDALRQSQKLEAMGQLTGGVAHDFNNLLTPIIGSLDLLHRRQVGSEREQRLISGALQSADRARVLVQRLLAFARRQPLHPEPVDMAALVIGMSELIGTTVGPQVELRLDLAAELPMAVADPHQVEMALLNLSVNARDAMPDGGSLVISAHLQRTDHLAAPGIEPGDYVVVSVSDTGLGMDADTQLRSIEPFFSTKGIGQGTGLGLSMAHGLARQLGGALTIESEPGSGTSIALWFPATGARQTAITASSNHEMHGSGVALVVDDEPLVRASTADMLVDLGFEVLEAASGHEALALIKSDARICVMISDHLMPHMTGVELVRAALAIRPSLPVLIVSGYSDAIGLASDLPRLSKPFRQAELSIALEKIMPAKEAAPIIVTVVEDPLGAPTIPIS</sequence>
<dbReference type="InterPro" id="IPR036097">
    <property type="entry name" value="HisK_dim/P_sf"/>
</dbReference>
<dbReference type="Proteomes" id="UP000094626">
    <property type="component" value="Plasmid pSA2"/>
</dbReference>
<keyword evidence="13" id="KW-0472">Membrane</keyword>
<feature type="domain" description="Response regulatory" evidence="16">
    <location>
        <begin position="577"/>
        <end position="687"/>
    </location>
</feature>
<feature type="domain" description="Histidine kinase" evidence="15">
    <location>
        <begin position="338"/>
        <end position="558"/>
    </location>
</feature>
<dbReference type="InterPro" id="IPR003594">
    <property type="entry name" value="HATPase_dom"/>
</dbReference>
<dbReference type="SUPFAM" id="SSF55781">
    <property type="entry name" value="GAF domain-like"/>
    <property type="match status" value="1"/>
</dbReference>
<evidence type="ECO:0000256" key="6">
    <source>
        <dbReference type="ARBA" id="ARBA00022553"/>
    </source>
</evidence>
<evidence type="ECO:0000259" key="16">
    <source>
        <dbReference type="PROSITE" id="PS50110"/>
    </source>
</evidence>
<dbReference type="Gene3D" id="3.30.450.20">
    <property type="entry name" value="PAS domain"/>
    <property type="match status" value="1"/>
</dbReference>
<evidence type="ECO:0000256" key="4">
    <source>
        <dbReference type="ARBA" id="ARBA00022475"/>
    </source>
</evidence>
<keyword evidence="19" id="KW-1185">Reference proteome</keyword>
<dbReference type="InterPro" id="IPR005467">
    <property type="entry name" value="His_kinase_dom"/>
</dbReference>
<dbReference type="KEGG" id="nre:BES08_28140"/>
<geneLocation type="plasmid" evidence="18 19">
    <name>pSA2</name>
</geneLocation>
<evidence type="ECO:0000256" key="11">
    <source>
        <dbReference type="ARBA" id="ARBA00022777"/>
    </source>
</evidence>
<dbReference type="SMART" id="SM00387">
    <property type="entry name" value="HATPase_c"/>
    <property type="match status" value="1"/>
</dbReference>
<dbReference type="EC" id="2.7.13.3" evidence="3"/>
<reference evidence="19" key="1">
    <citation type="journal article" date="2017" name="J. Biotechnol.">
        <title>Complete genome sequence of Novosphingobium resinovorum SA1, a versatile xenobiotic-degrading bacterium capable of utilizing sulfanilic acid.</title>
        <authorList>
            <person name="Hegedus B."/>
            <person name="Kos P.B."/>
            <person name="Balint B."/>
            <person name="Maroti G."/>
            <person name="Gan H.M."/>
            <person name="Perei K."/>
            <person name="Rakhely G."/>
        </authorList>
    </citation>
    <scope>NUCLEOTIDE SEQUENCE [LARGE SCALE GENOMIC DNA]</scope>
    <source>
        <strain evidence="19">SA1</strain>
    </source>
</reference>
<dbReference type="PRINTS" id="PR00344">
    <property type="entry name" value="BCTRLSENSOR"/>
</dbReference>
<dbReference type="CDD" id="cd00082">
    <property type="entry name" value="HisKA"/>
    <property type="match status" value="1"/>
</dbReference>
<dbReference type="Pfam" id="PF13185">
    <property type="entry name" value="GAF_2"/>
    <property type="match status" value="1"/>
</dbReference>
<dbReference type="InterPro" id="IPR003661">
    <property type="entry name" value="HisK_dim/P_dom"/>
</dbReference>
<organism evidence="18 19">
    <name type="scientific">Novosphingobium resinovorum</name>
    <dbReference type="NCBI Taxonomy" id="158500"/>
    <lineage>
        <taxon>Bacteria</taxon>
        <taxon>Pseudomonadati</taxon>
        <taxon>Pseudomonadota</taxon>
        <taxon>Alphaproteobacteria</taxon>
        <taxon>Sphingomonadales</taxon>
        <taxon>Sphingomonadaceae</taxon>
        <taxon>Novosphingobium</taxon>
    </lineage>
</organism>
<dbReference type="Pfam" id="PF08447">
    <property type="entry name" value="PAS_3"/>
    <property type="match status" value="1"/>
</dbReference>
<dbReference type="SUPFAM" id="SSF52172">
    <property type="entry name" value="CheY-like"/>
    <property type="match status" value="1"/>
</dbReference>
<dbReference type="PROSITE" id="PS50113">
    <property type="entry name" value="PAC"/>
    <property type="match status" value="1"/>
</dbReference>
<gene>
    <name evidence="18" type="ORF">BES08_28140</name>
</gene>
<dbReference type="OrthoDB" id="9796100at2"/>
<evidence type="ECO:0000256" key="10">
    <source>
        <dbReference type="ARBA" id="ARBA00022741"/>
    </source>
</evidence>
<dbReference type="InterPro" id="IPR011006">
    <property type="entry name" value="CheY-like_superfamily"/>
</dbReference>
<keyword evidence="6 14" id="KW-0597">Phosphoprotein</keyword>
<evidence type="ECO:0000256" key="3">
    <source>
        <dbReference type="ARBA" id="ARBA00012438"/>
    </source>
</evidence>
<evidence type="ECO:0000259" key="15">
    <source>
        <dbReference type="PROSITE" id="PS50109"/>
    </source>
</evidence>
<dbReference type="Gene3D" id="1.10.287.130">
    <property type="match status" value="1"/>
</dbReference>
<dbReference type="InterPro" id="IPR003018">
    <property type="entry name" value="GAF"/>
</dbReference>
<dbReference type="PROSITE" id="PS50110">
    <property type="entry name" value="RESPONSE_REGULATORY"/>
    <property type="match status" value="1"/>
</dbReference>
<dbReference type="InterPro" id="IPR001789">
    <property type="entry name" value="Sig_transdc_resp-reg_receiver"/>
</dbReference>
<dbReference type="Gene3D" id="3.30.450.40">
    <property type="match status" value="1"/>
</dbReference>
<dbReference type="Gene3D" id="3.30.565.10">
    <property type="entry name" value="Histidine kinase-like ATPase, C-terminal domain"/>
    <property type="match status" value="1"/>
</dbReference>
<dbReference type="SUPFAM" id="SSF47384">
    <property type="entry name" value="Homodimeric domain of signal transducing histidine kinase"/>
    <property type="match status" value="1"/>
</dbReference>
<evidence type="ECO:0000256" key="8">
    <source>
        <dbReference type="ARBA" id="ARBA00022692"/>
    </source>
</evidence>
<dbReference type="Gene3D" id="3.40.50.2300">
    <property type="match status" value="1"/>
</dbReference>
<dbReference type="SUPFAM" id="SSF55874">
    <property type="entry name" value="ATPase domain of HSP90 chaperone/DNA topoisomerase II/histidine kinase"/>
    <property type="match status" value="1"/>
</dbReference>
<name>A0A1D8AF61_9SPHN</name>
<protein>
    <recommendedName>
        <fullName evidence="3">histidine kinase</fullName>
        <ecNumber evidence="3">2.7.13.3</ecNumber>
    </recommendedName>
</protein>
<proteinExistence type="predicted"/>
<dbReference type="SMART" id="SM00388">
    <property type="entry name" value="HisKA"/>
    <property type="match status" value="1"/>
</dbReference>
<feature type="modified residue" description="4-aspartylphosphate" evidence="14">
    <location>
        <position position="627"/>
    </location>
</feature>
<dbReference type="SMART" id="SM00448">
    <property type="entry name" value="REC"/>
    <property type="match status" value="1"/>
</dbReference>
<dbReference type="FunFam" id="2.10.70.100:FF:000001">
    <property type="entry name" value="Sensory transduction histidine kinase"/>
    <property type="match status" value="1"/>
</dbReference>